<feature type="region of interest" description="Disordered" evidence="1">
    <location>
        <begin position="1"/>
        <end position="31"/>
    </location>
</feature>
<accession>A0A941E8C0</accession>
<sequence>MQDALWDFEAEGTEPKPGRPAGAREPRRYRRRGVDRCPKCEQPVEVFPLAQGEGYDAVVPGEYPSARVPEEAARHVVRGRLWPGRDSGGWSRIHHRAVCPDEAMPEDRELLQMWRALRVRRRARAEG</sequence>
<dbReference type="Pfam" id="PF19561">
    <property type="entry name" value="DUF6083"/>
    <property type="match status" value="1"/>
</dbReference>
<organism evidence="2 3">
    <name type="scientific">Actinospica acidithermotolerans</name>
    <dbReference type="NCBI Taxonomy" id="2828514"/>
    <lineage>
        <taxon>Bacteria</taxon>
        <taxon>Bacillati</taxon>
        <taxon>Actinomycetota</taxon>
        <taxon>Actinomycetes</taxon>
        <taxon>Catenulisporales</taxon>
        <taxon>Actinospicaceae</taxon>
        <taxon>Actinospica</taxon>
    </lineage>
</organism>
<gene>
    <name evidence="2" type="ORF">KDK95_11230</name>
</gene>
<reference evidence="2" key="1">
    <citation type="submission" date="2021-04" db="EMBL/GenBank/DDBJ databases">
        <title>Genome based classification of Actinospica acidithermotolerans sp. nov., an actinobacterium isolated from an Indonesian hot spring.</title>
        <authorList>
            <person name="Kusuma A.B."/>
            <person name="Putra K.E."/>
            <person name="Nafisah S."/>
            <person name="Loh J."/>
            <person name="Nouioui I."/>
            <person name="Goodfellow M."/>
        </authorList>
    </citation>
    <scope>NUCLEOTIDE SEQUENCE</scope>
    <source>
        <strain evidence="2">MGRD01-02</strain>
    </source>
</reference>
<proteinExistence type="predicted"/>
<dbReference type="InterPro" id="IPR045729">
    <property type="entry name" value="DUF6083"/>
</dbReference>
<dbReference type="Proteomes" id="UP000676325">
    <property type="component" value="Unassembled WGS sequence"/>
</dbReference>
<name>A0A941E8C0_9ACTN</name>
<dbReference type="RefSeq" id="WP_212518022.1">
    <property type="nucleotide sequence ID" value="NZ_JAGSOH010000024.1"/>
</dbReference>
<feature type="compositionally biased region" description="Acidic residues" evidence="1">
    <location>
        <begin position="1"/>
        <end position="12"/>
    </location>
</feature>
<dbReference type="EMBL" id="JAGSOH010000024">
    <property type="protein sequence ID" value="MBR7826876.1"/>
    <property type="molecule type" value="Genomic_DNA"/>
</dbReference>
<evidence type="ECO:0000313" key="3">
    <source>
        <dbReference type="Proteomes" id="UP000676325"/>
    </source>
</evidence>
<comment type="caution">
    <text evidence="2">The sequence shown here is derived from an EMBL/GenBank/DDBJ whole genome shotgun (WGS) entry which is preliminary data.</text>
</comment>
<protein>
    <submittedName>
        <fullName evidence="2">Uncharacterized protein</fullName>
    </submittedName>
</protein>
<dbReference type="AlphaFoldDB" id="A0A941E8C0"/>
<evidence type="ECO:0000256" key="1">
    <source>
        <dbReference type="SAM" id="MobiDB-lite"/>
    </source>
</evidence>
<keyword evidence="3" id="KW-1185">Reference proteome</keyword>
<evidence type="ECO:0000313" key="2">
    <source>
        <dbReference type="EMBL" id="MBR7826876.1"/>
    </source>
</evidence>
<feature type="compositionally biased region" description="Basic and acidic residues" evidence="1">
    <location>
        <begin position="13"/>
        <end position="31"/>
    </location>
</feature>